<name>A0AAD3XWA5_NEPGR</name>
<dbReference type="EMBL" id="BSYO01000021">
    <property type="protein sequence ID" value="GMH19858.1"/>
    <property type="molecule type" value="Genomic_DNA"/>
</dbReference>
<proteinExistence type="predicted"/>
<dbReference type="AlphaFoldDB" id="A0AAD3XWA5"/>
<evidence type="ECO:0000313" key="1">
    <source>
        <dbReference type="EMBL" id="GMH19858.1"/>
    </source>
</evidence>
<organism evidence="1 2">
    <name type="scientific">Nepenthes gracilis</name>
    <name type="common">Slender pitcher plant</name>
    <dbReference type="NCBI Taxonomy" id="150966"/>
    <lineage>
        <taxon>Eukaryota</taxon>
        <taxon>Viridiplantae</taxon>
        <taxon>Streptophyta</taxon>
        <taxon>Embryophyta</taxon>
        <taxon>Tracheophyta</taxon>
        <taxon>Spermatophyta</taxon>
        <taxon>Magnoliopsida</taxon>
        <taxon>eudicotyledons</taxon>
        <taxon>Gunneridae</taxon>
        <taxon>Pentapetalae</taxon>
        <taxon>Caryophyllales</taxon>
        <taxon>Nepenthaceae</taxon>
        <taxon>Nepenthes</taxon>
    </lineage>
</organism>
<gene>
    <name evidence="1" type="ORF">Nepgr_021699</name>
</gene>
<accession>A0AAD3XWA5</accession>
<sequence>MNVMASNAESSSGLDSIFYRSLFLPAMTDRSGRCSVDVVLGAATLLLCYGFELEFAAYYFEVVKSSTVKEPWSAVKSRATHLLPIFGDGQVS</sequence>
<comment type="caution">
    <text evidence="1">The sequence shown here is derived from an EMBL/GenBank/DDBJ whole genome shotgun (WGS) entry which is preliminary data.</text>
</comment>
<dbReference type="Proteomes" id="UP001279734">
    <property type="component" value="Unassembled WGS sequence"/>
</dbReference>
<reference evidence="1" key="1">
    <citation type="submission" date="2023-05" db="EMBL/GenBank/DDBJ databases">
        <title>Nepenthes gracilis genome sequencing.</title>
        <authorList>
            <person name="Fukushima K."/>
        </authorList>
    </citation>
    <scope>NUCLEOTIDE SEQUENCE</scope>
    <source>
        <strain evidence="1">SING2019-196</strain>
    </source>
</reference>
<protein>
    <submittedName>
        <fullName evidence="1">Uncharacterized protein</fullName>
    </submittedName>
</protein>
<keyword evidence="2" id="KW-1185">Reference proteome</keyword>
<evidence type="ECO:0000313" key="2">
    <source>
        <dbReference type="Proteomes" id="UP001279734"/>
    </source>
</evidence>